<evidence type="ECO:0000256" key="1">
    <source>
        <dbReference type="PROSITE-ProRule" id="PRU00259"/>
    </source>
</evidence>
<dbReference type="AlphaFoldDB" id="A0AA41S1Z3"/>
<dbReference type="EMBL" id="JAJJMA010082767">
    <property type="protein sequence ID" value="MCL7028726.1"/>
    <property type="molecule type" value="Genomic_DNA"/>
</dbReference>
<dbReference type="Proteomes" id="UP001177140">
    <property type="component" value="Unassembled WGS sequence"/>
</dbReference>
<evidence type="ECO:0000259" key="3">
    <source>
        <dbReference type="Pfam" id="PF25598"/>
    </source>
</evidence>
<dbReference type="SUPFAM" id="SSF48371">
    <property type="entry name" value="ARM repeat"/>
    <property type="match status" value="1"/>
</dbReference>
<feature type="domain" description="U-box" evidence="3">
    <location>
        <begin position="160"/>
        <end position="425"/>
    </location>
</feature>
<dbReference type="InterPro" id="IPR000225">
    <property type="entry name" value="Armadillo"/>
</dbReference>
<dbReference type="Pfam" id="PF23005">
    <property type="entry name" value="DUF7032"/>
    <property type="match status" value="1"/>
</dbReference>
<dbReference type="InterPro" id="IPR011989">
    <property type="entry name" value="ARM-like"/>
</dbReference>
<organism evidence="4 5">
    <name type="scientific">Papaver nudicaule</name>
    <name type="common">Iceland poppy</name>
    <dbReference type="NCBI Taxonomy" id="74823"/>
    <lineage>
        <taxon>Eukaryota</taxon>
        <taxon>Viridiplantae</taxon>
        <taxon>Streptophyta</taxon>
        <taxon>Embryophyta</taxon>
        <taxon>Tracheophyta</taxon>
        <taxon>Spermatophyta</taxon>
        <taxon>Magnoliopsida</taxon>
        <taxon>Ranunculales</taxon>
        <taxon>Papaveraceae</taxon>
        <taxon>Papaveroideae</taxon>
        <taxon>Papaver</taxon>
    </lineage>
</organism>
<dbReference type="Gene3D" id="1.25.10.10">
    <property type="entry name" value="Leucine-rich Repeat Variant"/>
    <property type="match status" value="1"/>
</dbReference>
<dbReference type="SMART" id="SM00185">
    <property type="entry name" value="ARM"/>
    <property type="match status" value="6"/>
</dbReference>
<dbReference type="PANTHER" id="PTHR46043:SF5">
    <property type="entry name" value="ARM REPEAT SUPERFAMILY PROTEIN"/>
    <property type="match status" value="1"/>
</dbReference>
<feature type="domain" description="DUF7032" evidence="2">
    <location>
        <begin position="28"/>
        <end position="134"/>
    </location>
</feature>
<evidence type="ECO:0000313" key="5">
    <source>
        <dbReference type="Proteomes" id="UP001177140"/>
    </source>
</evidence>
<comment type="caution">
    <text evidence="4">The sequence shown here is derived from an EMBL/GenBank/DDBJ whole genome shotgun (WGS) entry which is preliminary data.</text>
</comment>
<gene>
    <name evidence="4" type="ORF">MKW94_010981</name>
</gene>
<evidence type="ECO:0000313" key="4">
    <source>
        <dbReference type="EMBL" id="MCL7028726.1"/>
    </source>
</evidence>
<keyword evidence="5" id="KW-1185">Reference proteome</keyword>
<sequence length="581" mass="64449">MSTEMGEEGKEPVAVDVAGDEESSLRSVIQRISLLISHSNSIKVFHGKWQTIRSKLEELNSGLKAAENCEFGENFMFFETIPNILVTVNDSYDLANRCINLTYSGKLLMQSDLDIICSQIDFHLKKLTGIYNAGNLTLGSAIVVSKPSFGSCKDDMIFYVNDLLTRMKVGGSDMKIQALKALSEVIMEDEKYVKIVIDTGEIVGFLVDFLEFTEAEIQEESMKTISVIAGFDLYKNVLVGAGTVAPLIRVLESGSDLGKERAARILQKLTENSDNAWLVSAHGGVTALLKMCTTNNADRSDSHSISPACGVLKNLAGVEEIKRFMVEEDAIPAFVKLMRSKDEPLQINAIEFLQIMASGDESIRRIVIREGGIYSLVQILDPKASVSSKAREVALRAIEIFCFNSTTSLNSLMGYGFLDRLLFILRNNEVSIQESALKVGIRLCGISEETKKAMGDANFMPEFIRLLDARTYEVRELASEVLSSMISVPKNRRKLIQEDSNISRMLQLLDPGEEKTGNKKFLLSILMSLTSCNSGRKKIAHSNYLKNLEKLAETDVSDAKKILRKLSANRFRNILNGILRS</sequence>
<dbReference type="PANTHER" id="PTHR46043">
    <property type="entry name" value="ARM REPEAT SUPERFAMILY PROTEIN"/>
    <property type="match status" value="1"/>
</dbReference>
<proteinExistence type="predicted"/>
<dbReference type="InterPro" id="IPR054296">
    <property type="entry name" value="DUF7032"/>
</dbReference>
<dbReference type="InterPro" id="IPR058678">
    <property type="entry name" value="ARM_PUB"/>
</dbReference>
<protein>
    <submittedName>
        <fullName evidence="4">Uncharacterized protein</fullName>
    </submittedName>
</protein>
<accession>A0AA41S1Z3</accession>
<name>A0AA41S1Z3_PAPNU</name>
<evidence type="ECO:0000259" key="2">
    <source>
        <dbReference type="Pfam" id="PF23005"/>
    </source>
</evidence>
<feature type="repeat" description="ARM" evidence="1">
    <location>
        <begin position="329"/>
        <end position="371"/>
    </location>
</feature>
<dbReference type="PROSITE" id="PS50176">
    <property type="entry name" value="ARM_REPEAT"/>
    <property type="match status" value="1"/>
</dbReference>
<reference evidence="4" key="1">
    <citation type="submission" date="2022-03" db="EMBL/GenBank/DDBJ databases">
        <title>A functionally conserved STORR gene fusion in Papaver species that diverged 16.8 million years ago.</title>
        <authorList>
            <person name="Catania T."/>
        </authorList>
    </citation>
    <scope>NUCLEOTIDE SEQUENCE</scope>
    <source>
        <strain evidence="4">S-191538</strain>
    </source>
</reference>
<dbReference type="InterPro" id="IPR016024">
    <property type="entry name" value="ARM-type_fold"/>
</dbReference>
<dbReference type="Pfam" id="PF25598">
    <property type="entry name" value="ARM_PUB"/>
    <property type="match status" value="1"/>
</dbReference>